<accession>A0A4U5PEW1</accession>
<evidence type="ECO:0000313" key="3">
    <source>
        <dbReference type="EMBL" id="TKR94950.1"/>
    </source>
</evidence>
<reference evidence="3 4" key="2">
    <citation type="journal article" date="2019" name="G3 (Bethesda)">
        <title>Hybrid Assembly of the Genome of the Entomopathogenic Nematode Steinernema carpocapsae Identifies the X-Chromosome.</title>
        <authorList>
            <person name="Serra L."/>
            <person name="Macchietto M."/>
            <person name="Macias-Munoz A."/>
            <person name="McGill C.J."/>
            <person name="Rodriguez I.M."/>
            <person name="Rodriguez B."/>
            <person name="Murad R."/>
            <person name="Mortazavi A."/>
        </authorList>
    </citation>
    <scope>NUCLEOTIDE SEQUENCE [LARGE SCALE GENOMIC DNA]</scope>
    <source>
        <strain evidence="3 4">ALL</strain>
    </source>
</reference>
<keyword evidence="2" id="KW-0472">Membrane</keyword>
<name>A0A4U5PEW1_STECR</name>
<evidence type="ECO:0000256" key="2">
    <source>
        <dbReference type="SAM" id="Phobius"/>
    </source>
</evidence>
<feature type="compositionally biased region" description="Low complexity" evidence="1">
    <location>
        <begin position="1"/>
        <end position="19"/>
    </location>
</feature>
<comment type="caution">
    <text evidence="3">The sequence shown here is derived from an EMBL/GenBank/DDBJ whole genome shotgun (WGS) entry which is preliminary data.</text>
</comment>
<keyword evidence="2" id="KW-0812">Transmembrane</keyword>
<dbReference type="EMBL" id="AZBU02000002">
    <property type="protein sequence ID" value="TKR94950.1"/>
    <property type="molecule type" value="Genomic_DNA"/>
</dbReference>
<reference evidence="3 4" key="1">
    <citation type="journal article" date="2015" name="Genome Biol.">
        <title>Comparative genomics of Steinernema reveals deeply conserved gene regulatory networks.</title>
        <authorList>
            <person name="Dillman A.R."/>
            <person name="Macchietto M."/>
            <person name="Porter C.F."/>
            <person name="Rogers A."/>
            <person name="Williams B."/>
            <person name="Antoshechkin I."/>
            <person name="Lee M.M."/>
            <person name="Goodwin Z."/>
            <person name="Lu X."/>
            <person name="Lewis E.E."/>
            <person name="Goodrich-Blair H."/>
            <person name="Stock S.P."/>
            <person name="Adams B.J."/>
            <person name="Sternberg P.W."/>
            <person name="Mortazavi A."/>
        </authorList>
    </citation>
    <scope>NUCLEOTIDE SEQUENCE [LARGE SCALE GENOMIC DNA]</scope>
    <source>
        <strain evidence="3 4">ALL</strain>
    </source>
</reference>
<dbReference type="Proteomes" id="UP000298663">
    <property type="component" value="Unassembled WGS sequence"/>
</dbReference>
<keyword evidence="2" id="KW-1133">Transmembrane helix</keyword>
<evidence type="ECO:0000313" key="4">
    <source>
        <dbReference type="Proteomes" id="UP000298663"/>
    </source>
</evidence>
<dbReference type="AlphaFoldDB" id="A0A4U5PEW1"/>
<organism evidence="3 4">
    <name type="scientific">Steinernema carpocapsae</name>
    <name type="common">Entomopathogenic nematode</name>
    <dbReference type="NCBI Taxonomy" id="34508"/>
    <lineage>
        <taxon>Eukaryota</taxon>
        <taxon>Metazoa</taxon>
        <taxon>Ecdysozoa</taxon>
        <taxon>Nematoda</taxon>
        <taxon>Chromadorea</taxon>
        <taxon>Rhabditida</taxon>
        <taxon>Tylenchina</taxon>
        <taxon>Panagrolaimomorpha</taxon>
        <taxon>Strongyloidoidea</taxon>
        <taxon>Steinernematidae</taxon>
        <taxon>Steinernema</taxon>
    </lineage>
</organism>
<protein>
    <submittedName>
        <fullName evidence="3">Uncharacterized protein</fullName>
    </submittedName>
</protein>
<sequence length="76" mass="7827">MSSPAPTSASATSEAPISTDGVNNHPSAASEANPEQNLRKRTNFSGQTICTLISGSFFVIFSIASLITAIGLAQGW</sequence>
<keyword evidence="4" id="KW-1185">Reference proteome</keyword>
<evidence type="ECO:0000256" key="1">
    <source>
        <dbReference type="SAM" id="MobiDB-lite"/>
    </source>
</evidence>
<gene>
    <name evidence="3" type="ORF">L596_009176</name>
</gene>
<proteinExistence type="predicted"/>
<feature type="region of interest" description="Disordered" evidence="1">
    <location>
        <begin position="1"/>
        <end position="39"/>
    </location>
</feature>
<feature type="transmembrane region" description="Helical" evidence="2">
    <location>
        <begin position="49"/>
        <end position="73"/>
    </location>
</feature>